<evidence type="ECO:0000256" key="4">
    <source>
        <dbReference type="ARBA" id="ARBA00022527"/>
    </source>
</evidence>
<dbReference type="GO" id="GO:0035556">
    <property type="term" value="P:intracellular signal transduction"/>
    <property type="evidence" value="ECO:0007669"/>
    <property type="project" value="TreeGrafter"/>
</dbReference>
<evidence type="ECO:0000256" key="5">
    <source>
        <dbReference type="ARBA" id="ARBA00022553"/>
    </source>
</evidence>
<dbReference type="GO" id="GO:0004674">
    <property type="term" value="F:protein serine/threonine kinase activity"/>
    <property type="evidence" value="ECO:0007669"/>
    <property type="project" value="UniProtKB-KW"/>
</dbReference>
<feature type="region of interest" description="Disordered" evidence="12">
    <location>
        <begin position="1"/>
        <end position="100"/>
    </location>
</feature>
<keyword evidence="7" id="KW-0547">Nucleotide-binding</keyword>
<organism evidence="14 15">
    <name type="scientific">Candida albicans</name>
    <name type="common">Yeast</name>
    <dbReference type="NCBI Taxonomy" id="5476"/>
    <lineage>
        <taxon>Eukaryota</taxon>
        <taxon>Fungi</taxon>
        <taxon>Dikarya</taxon>
        <taxon>Ascomycota</taxon>
        <taxon>Saccharomycotina</taxon>
        <taxon>Pichiomycetes</taxon>
        <taxon>Debaryomycetaceae</taxon>
        <taxon>Candida/Lodderomyces clade</taxon>
        <taxon>Candida</taxon>
    </lineage>
</organism>
<evidence type="ECO:0000256" key="3">
    <source>
        <dbReference type="ARBA" id="ARBA00022490"/>
    </source>
</evidence>
<proteinExistence type="predicted"/>
<keyword evidence="9" id="KW-0067">ATP-binding</keyword>
<dbReference type="PROSITE" id="PS50011">
    <property type="entry name" value="PROTEIN_KINASE_DOM"/>
    <property type="match status" value="1"/>
</dbReference>
<gene>
    <name evidence="14" type="ORF">FOB64_001535</name>
</gene>
<dbReference type="Gene3D" id="1.10.510.10">
    <property type="entry name" value="Transferase(Phosphotransferase) domain 1"/>
    <property type="match status" value="1"/>
</dbReference>
<dbReference type="PANTHER" id="PTHR24346">
    <property type="entry name" value="MAP/MICROTUBULE AFFINITY-REGULATING KINASE"/>
    <property type="match status" value="1"/>
</dbReference>
<evidence type="ECO:0000256" key="9">
    <source>
        <dbReference type="ARBA" id="ARBA00022840"/>
    </source>
</evidence>
<dbReference type="SUPFAM" id="SSF56112">
    <property type="entry name" value="Protein kinase-like (PK-like)"/>
    <property type="match status" value="1"/>
</dbReference>
<feature type="compositionally biased region" description="Polar residues" evidence="12">
    <location>
        <begin position="46"/>
        <end position="100"/>
    </location>
</feature>
<accession>A0A8H6C473</accession>
<evidence type="ECO:0000256" key="12">
    <source>
        <dbReference type="SAM" id="MobiDB-lite"/>
    </source>
</evidence>
<feature type="compositionally biased region" description="Polar residues" evidence="12">
    <location>
        <begin position="844"/>
        <end position="860"/>
    </location>
</feature>
<dbReference type="InterPro" id="IPR000719">
    <property type="entry name" value="Prot_kinase_dom"/>
</dbReference>
<name>A0A8H6C473_CANAX</name>
<feature type="compositionally biased region" description="Basic and acidic residues" evidence="12">
    <location>
        <begin position="832"/>
        <end position="841"/>
    </location>
</feature>
<evidence type="ECO:0000313" key="14">
    <source>
        <dbReference type="EMBL" id="KAF6071124.1"/>
    </source>
</evidence>
<feature type="domain" description="Protein kinase" evidence="13">
    <location>
        <begin position="915"/>
        <end position="1172"/>
    </location>
</feature>
<evidence type="ECO:0000313" key="15">
    <source>
        <dbReference type="Proteomes" id="UP000536275"/>
    </source>
</evidence>
<feature type="region of interest" description="Disordered" evidence="12">
    <location>
        <begin position="827"/>
        <end position="860"/>
    </location>
</feature>
<keyword evidence="6" id="KW-0808">Transferase</keyword>
<protein>
    <recommendedName>
        <fullName evidence="2">non-specific serine/threonine protein kinase</fullName>
        <ecNumber evidence="2">2.7.11.1</ecNumber>
    </recommendedName>
</protein>
<dbReference type="CDD" id="cd14004">
    <property type="entry name" value="STKc_PASK"/>
    <property type="match status" value="1"/>
</dbReference>
<dbReference type="EC" id="2.7.11.1" evidence="2"/>
<dbReference type="SMART" id="SM00220">
    <property type="entry name" value="S_TKc"/>
    <property type="match status" value="1"/>
</dbReference>
<evidence type="ECO:0000256" key="2">
    <source>
        <dbReference type="ARBA" id="ARBA00012513"/>
    </source>
</evidence>
<keyword evidence="8 14" id="KW-0418">Kinase</keyword>
<evidence type="ECO:0000256" key="7">
    <source>
        <dbReference type="ARBA" id="ARBA00022741"/>
    </source>
</evidence>
<keyword evidence="5" id="KW-0597">Phosphoprotein</keyword>
<evidence type="ECO:0000259" key="13">
    <source>
        <dbReference type="PROSITE" id="PS50011"/>
    </source>
</evidence>
<dbReference type="Pfam" id="PF00069">
    <property type="entry name" value="Pkinase"/>
    <property type="match status" value="1"/>
</dbReference>
<reference evidence="14 15" key="1">
    <citation type="submission" date="2020-03" db="EMBL/GenBank/DDBJ databases">
        <title>FDA dAtabase for Regulatory Grade micrObial Sequences (FDA-ARGOS): Supporting development and validation of Infectious Disease Dx tests.</title>
        <authorList>
            <person name="Campos J."/>
            <person name="Goldberg B."/>
            <person name="Tallon L."/>
            <person name="Sadzewicz L."/>
            <person name="Vavikolanu K."/>
            <person name="Mehta A."/>
            <person name="Aluvathingal J."/>
            <person name="Nadendla S."/>
            <person name="Nandy P."/>
            <person name="Geyer C."/>
            <person name="Yan Y."/>
            <person name="Sichtig H."/>
        </authorList>
    </citation>
    <scope>NUCLEOTIDE SEQUENCE [LARGE SCALE GENOMIC DNA]</scope>
    <source>
        <strain evidence="14 15">FDAARGOS_656</strain>
    </source>
</reference>
<dbReference type="GO" id="GO:0005634">
    <property type="term" value="C:nucleus"/>
    <property type="evidence" value="ECO:0007669"/>
    <property type="project" value="TreeGrafter"/>
</dbReference>
<dbReference type="EMBL" id="JABWAD010000021">
    <property type="protein sequence ID" value="KAF6071124.1"/>
    <property type="molecule type" value="Genomic_DNA"/>
</dbReference>
<dbReference type="PROSITE" id="PS00108">
    <property type="entry name" value="PROTEIN_KINASE_ST"/>
    <property type="match status" value="1"/>
</dbReference>
<dbReference type="GO" id="GO:0005829">
    <property type="term" value="C:cytosol"/>
    <property type="evidence" value="ECO:0007669"/>
    <property type="project" value="TreeGrafter"/>
</dbReference>
<evidence type="ECO:0000256" key="11">
    <source>
        <dbReference type="ARBA" id="ARBA00048679"/>
    </source>
</evidence>
<comment type="caution">
    <text evidence="14">The sequence shown here is derived from an EMBL/GenBank/DDBJ whole genome shotgun (WGS) entry which is preliminary data.</text>
</comment>
<dbReference type="AlphaFoldDB" id="A0A8H6C473"/>
<evidence type="ECO:0000256" key="10">
    <source>
        <dbReference type="ARBA" id="ARBA00047899"/>
    </source>
</evidence>
<dbReference type="GO" id="GO:0005524">
    <property type="term" value="F:ATP binding"/>
    <property type="evidence" value="ECO:0007669"/>
    <property type="project" value="UniProtKB-KW"/>
</dbReference>
<dbReference type="GO" id="GO:0045719">
    <property type="term" value="P:negative regulation of glycogen biosynthetic process"/>
    <property type="evidence" value="ECO:0007669"/>
    <property type="project" value="TreeGrafter"/>
</dbReference>
<comment type="catalytic activity">
    <reaction evidence="11">
        <text>L-seryl-[protein] + ATP = O-phospho-L-seryl-[protein] + ADP + H(+)</text>
        <dbReference type="Rhea" id="RHEA:17989"/>
        <dbReference type="Rhea" id="RHEA-COMP:9863"/>
        <dbReference type="Rhea" id="RHEA-COMP:11604"/>
        <dbReference type="ChEBI" id="CHEBI:15378"/>
        <dbReference type="ChEBI" id="CHEBI:29999"/>
        <dbReference type="ChEBI" id="CHEBI:30616"/>
        <dbReference type="ChEBI" id="CHEBI:83421"/>
        <dbReference type="ChEBI" id="CHEBI:456216"/>
        <dbReference type="EC" id="2.7.11.1"/>
    </reaction>
</comment>
<dbReference type="PANTHER" id="PTHR24346:SF51">
    <property type="entry name" value="PAS DOMAIN-CONTAINING SERINE_THREONINE-PROTEIN KINASE"/>
    <property type="match status" value="1"/>
</dbReference>
<dbReference type="FunFam" id="1.10.510.10:FF:000320">
    <property type="entry name" value="Serine/threonine protein kinase"/>
    <property type="match status" value="1"/>
</dbReference>
<dbReference type="FunFam" id="3.30.200.20:FF:000314">
    <property type="entry name" value="Serine/threonine protein kinase"/>
    <property type="match status" value="1"/>
</dbReference>
<dbReference type="Proteomes" id="UP000536275">
    <property type="component" value="Unassembled WGS sequence"/>
</dbReference>
<evidence type="ECO:0000256" key="6">
    <source>
        <dbReference type="ARBA" id="ARBA00022679"/>
    </source>
</evidence>
<dbReference type="GO" id="GO:0060917">
    <property type="term" value="P:regulation of (1-&gt;6)-beta-D-glucan biosynthetic process"/>
    <property type="evidence" value="ECO:0007669"/>
    <property type="project" value="UniProtKB-ARBA"/>
</dbReference>
<dbReference type="InterPro" id="IPR011009">
    <property type="entry name" value="Kinase-like_dom_sf"/>
</dbReference>
<dbReference type="InterPro" id="IPR008271">
    <property type="entry name" value="Ser/Thr_kinase_AS"/>
</dbReference>
<evidence type="ECO:0000256" key="1">
    <source>
        <dbReference type="ARBA" id="ARBA00004496"/>
    </source>
</evidence>
<comment type="subcellular location">
    <subcellularLocation>
        <location evidence="1">Cytoplasm</location>
    </subcellularLocation>
</comment>
<keyword evidence="4" id="KW-0723">Serine/threonine-protein kinase</keyword>
<keyword evidence="3" id="KW-0963">Cytoplasm</keyword>
<sequence length="1174" mass="132827">MTSNRPPPPSLSFFIEDNPTAQQPQEHHQQSLLNPNASANRPPIKCTTTNSRFNSQSQLRYESNARPNRSSPLFTSSPTFANYNNKPPTPSANGDDNGNSDIEDILKFPIESSHAYSYAHLSPNSLALRLNVLKRSLEILKDRPELFKSLTTTNSATNSPVQSSAPPTATSINISIDEASPLFRSASHPVEIDTNMSTEDLSLQPPPLRKTLYMQTNHSSDYIHDVSGASSLSANEHKNYKLRSNASSAALAALFRPTMKRSDSLPLNNNTSIPVTGRRVSTPPLVRELPTSRKTSSSKNKNDDFKDIIDLLENDLSALLDNSEVATTLHDLSLSTPDNLDDTNSNHDILKHKLLHALAMPFIENSVQPTSLLEFDGTSDPSLNSSHVRPSTTALNLLNNNYDEPPAKNRFNNNNNNNFKNSAASRPFHSLLTTKHALPQSVFTVDKDLPFSVKAANDLACLMFGVSKNTIKALTLMDLIAPQFRDFVLKRITGVQIMENKKNRDRILFAGEIVAIVRPGDQNYSWTSLWAKRKGNLIICMFDQIPCDAFDVVISSEKDVIDYKIDSINEIAGSLIEDYGIQNLSSLNSLSYSLNKELLEFHHNNEAEQDAIDETDQTNHTNNTNRDSFDIDEYYDEDIELINQTRYYTLQLEDENNVPCAITSTPLESDQEKHEIKLKIHTMPNLFGKSFDELENHSIDELIPNFTKILHAGIEATSNYAYQLSPGLVLPEHFFRKYDAFIKKQQNPENDQESKETIFFNSKGIEAVHRDGKVVYIDVQVRVSTNNTISPREITRASSTRKPKKETSLGIPLTRLDSYIYDKNGREQQNLQRKEEKKPAKDLQNPSSEPTLSSPLALSSQADDSVKTDFNIVLKYTQEEILELENESLEQIKCQSSHWPKDVGTQRRTKKFSEFKVLKDMGEGAYGKVVLAQHKQDPLYKIIIKCINKERILVDTWVRDRKLGTIPSEIQIMAYLNSEPHPNIMRIIDFFEDSKYYYLETPIFGDPPAIDLFDFIEIKKDLSEVESKFIFKQIVSSIYHLHKNGIVHRDIKDENIIVDEKGVIKLIDFGSAGYVKQGPFDVFVGTIDYASPEVLGGEKYEGKPQDIWALGILLYTMLYKENPFYNVDEIMEGDLRIPYVISETSLTLIKKILVRDVDERPTITDIMEDEWLQI</sequence>
<dbReference type="Gene3D" id="3.30.200.20">
    <property type="entry name" value="Phosphorylase Kinase, domain 1"/>
    <property type="match status" value="1"/>
</dbReference>
<comment type="catalytic activity">
    <reaction evidence="10">
        <text>L-threonyl-[protein] + ATP = O-phospho-L-threonyl-[protein] + ADP + H(+)</text>
        <dbReference type="Rhea" id="RHEA:46608"/>
        <dbReference type="Rhea" id="RHEA-COMP:11060"/>
        <dbReference type="Rhea" id="RHEA-COMP:11605"/>
        <dbReference type="ChEBI" id="CHEBI:15378"/>
        <dbReference type="ChEBI" id="CHEBI:30013"/>
        <dbReference type="ChEBI" id="CHEBI:30616"/>
        <dbReference type="ChEBI" id="CHEBI:61977"/>
        <dbReference type="ChEBI" id="CHEBI:456216"/>
        <dbReference type="EC" id="2.7.11.1"/>
    </reaction>
</comment>
<evidence type="ECO:0000256" key="8">
    <source>
        <dbReference type="ARBA" id="ARBA00022777"/>
    </source>
</evidence>
<feature type="compositionally biased region" description="Pro residues" evidence="12">
    <location>
        <begin position="1"/>
        <end position="10"/>
    </location>
</feature>
<feature type="compositionally biased region" description="Polar residues" evidence="12">
    <location>
        <begin position="19"/>
        <end position="39"/>
    </location>
</feature>